<sequence>MDKIKRIAFDFGGVIIRQNQQQAVERFKQIGLLDAEERLGAYTQQGFFGELEEGKITAEDFRWQLSLLIGRAVTIEDCSYAWRGYCDGLPQRNLEALQRLRREGYGLSILSNTNPFMMGWALSQDFDGNGHSLADYVDALYLSYQMKVMKPSAEIFRRVLEAEGVRPEELLFVDDSPHNISAAQELGIVTFQAVNGEDWTTKLFQLLRLP</sequence>
<keyword evidence="1" id="KW-0378">Hydrolase</keyword>
<dbReference type="PANTHER" id="PTHR43611:SF3">
    <property type="entry name" value="FLAVIN MONONUCLEOTIDE HYDROLASE 1, CHLOROPLATIC"/>
    <property type="match status" value="1"/>
</dbReference>
<dbReference type="GO" id="GO:0016787">
    <property type="term" value="F:hydrolase activity"/>
    <property type="evidence" value="ECO:0007669"/>
    <property type="project" value="UniProtKB-KW"/>
</dbReference>
<dbReference type="EMBL" id="JACICA010000003">
    <property type="protein sequence ID" value="MBB3702447.1"/>
    <property type="molecule type" value="Genomic_DNA"/>
</dbReference>
<evidence type="ECO:0000313" key="2">
    <source>
        <dbReference type="Proteomes" id="UP000541425"/>
    </source>
</evidence>
<dbReference type="InterPro" id="IPR023214">
    <property type="entry name" value="HAD_sf"/>
</dbReference>
<dbReference type="Gene3D" id="1.10.150.240">
    <property type="entry name" value="Putative phosphatase, domain 2"/>
    <property type="match status" value="1"/>
</dbReference>
<comment type="caution">
    <text evidence="1">The sequence shown here is derived from an EMBL/GenBank/DDBJ whole genome shotgun (WGS) entry which is preliminary data.</text>
</comment>
<dbReference type="InterPro" id="IPR036412">
    <property type="entry name" value="HAD-like_sf"/>
</dbReference>
<dbReference type="Proteomes" id="UP000541425">
    <property type="component" value="Unassembled WGS sequence"/>
</dbReference>
<dbReference type="Gene3D" id="3.40.50.1000">
    <property type="entry name" value="HAD superfamily/HAD-like"/>
    <property type="match status" value="1"/>
</dbReference>
<dbReference type="SFLD" id="SFLDS00003">
    <property type="entry name" value="Haloacid_Dehalogenase"/>
    <property type="match status" value="1"/>
</dbReference>
<dbReference type="InterPro" id="IPR023198">
    <property type="entry name" value="PGP-like_dom2"/>
</dbReference>
<dbReference type="RefSeq" id="WP_183695452.1">
    <property type="nucleotide sequence ID" value="NZ_JACICA010000003.1"/>
</dbReference>
<dbReference type="NCBIfam" id="TIGR01509">
    <property type="entry name" value="HAD-SF-IA-v3"/>
    <property type="match status" value="1"/>
</dbReference>
<dbReference type="AlphaFoldDB" id="A0A7W5ULZ6"/>
<evidence type="ECO:0000313" key="1">
    <source>
        <dbReference type="EMBL" id="MBB3702447.1"/>
    </source>
</evidence>
<protein>
    <submittedName>
        <fullName evidence="1">Putative hydrolase of the HAD superfamily</fullName>
    </submittedName>
</protein>
<reference evidence="1 2" key="1">
    <citation type="submission" date="2020-08" db="EMBL/GenBank/DDBJ databases">
        <title>Genomic Encyclopedia of Type Strains, Phase IV (KMG-IV): sequencing the most valuable type-strain genomes for metagenomic binning, comparative biology and taxonomic classification.</title>
        <authorList>
            <person name="Goeker M."/>
        </authorList>
    </citation>
    <scope>NUCLEOTIDE SEQUENCE [LARGE SCALE GENOMIC DNA]</scope>
    <source>
        <strain evidence="1 2">DSM 22548</strain>
    </source>
</reference>
<gene>
    <name evidence="1" type="ORF">FHS60_000905</name>
</gene>
<dbReference type="InterPro" id="IPR006439">
    <property type="entry name" value="HAD-SF_hydro_IA"/>
</dbReference>
<organism evidence="1 2">
    <name type="scientific">Alloprevotella rava</name>
    <dbReference type="NCBI Taxonomy" id="671218"/>
    <lineage>
        <taxon>Bacteria</taxon>
        <taxon>Pseudomonadati</taxon>
        <taxon>Bacteroidota</taxon>
        <taxon>Bacteroidia</taxon>
        <taxon>Bacteroidales</taxon>
        <taxon>Prevotellaceae</taxon>
        <taxon>Alloprevotella</taxon>
    </lineage>
</organism>
<proteinExistence type="predicted"/>
<accession>A0A7W5ULZ6</accession>
<name>A0A7W5ULZ6_9BACT</name>
<dbReference type="CDD" id="cd02603">
    <property type="entry name" value="HAD_sEH-N_like"/>
    <property type="match status" value="1"/>
</dbReference>
<dbReference type="SFLD" id="SFLDG01129">
    <property type="entry name" value="C1.5:_HAD__Beta-PGM__Phosphata"/>
    <property type="match status" value="1"/>
</dbReference>
<dbReference type="PRINTS" id="PR00413">
    <property type="entry name" value="HADHALOGNASE"/>
</dbReference>
<dbReference type="Pfam" id="PF00702">
    <property type="entry name" value="Hydrolase"/>
    <property type="match status" value="1"/>
</dbReference>
<dbReference type="SUPFAM" id="SSF56784">
    <property type="entry name" value="HAD-like"/>
    <property type="match status" value="1"/>
</dbReference>
<dbReference type="PANTHER" id="PTHR43611">
    <property type="entry name" value="ALPHA-D-GLUCOSE 1-PHOSPHATE PHOSPHATASE"/>
    <property type="match status" value="1"/>
</dbReference>